<evidence type="ECO:0000313" key="2">
    <source>
        <dbReference type="EMBL" id="TQL63786.1"/>
    </source>
</evidence>
<keyword evidence="1" id="KW-0472">Membrane</keyword>
<evidence type="ECO:0000313" key="3">
    <source>
        <dbReference type="Proteomes" id="UP000315389"/>
    </source>
</evidence>
<proteinExistence type="predicted"/>
<comment type="caution">
    <text evidence="2">The sequence shown here is derived from an EMBL/GenBank/DDBJ whole genome shotgun (WGS) entry which is preliminary data.</text>
</comment>
<feature type="transmembrane region" description="Helical" evidence="1">
    <location>
        <begin position="235"/>
        <end position="254"/>
    </location>
</feature>
<protein>
    <recommendedName>
        <fullName evidence="4">ABC-2 family transporter</fullName>
    </recommendedName>
</protein>
<dbReference type="RefSeq" id="WP_246045949.1">
    <property type="nucleotide sequence ID" value="NZ_BAAASV010000002.1"/>
</dbReference>
<dbReference type="AlphaFoldDB" id="A0A542ZU45"/>
<feature type="transmembrane region" description="Helical" evidence="1">
    <location>
        <begin position="147"/>
        <end position="170"/>
    </location>
</feature>
<evidence type="ECO:0000256" key="1">
    <source>
        <dbReference type="SAM" id="Phobius"/>
    </source>
</evidence>
<feature type="transmembrane region" description="Helical" evidence="1">
    <location>
        <begin position="177"/>
        <end position="197"/>
    </location>
</feature>
<gene>
    <name evidence="2" type="ORF">FB461_0262</name>
</gene>
<keyword evidence="1" id="KW-0812">Transmembrane</keyword>
<dbReference type="EMBL" id="VFOS01000001">
    <property type="protein sequence ID" value="TQL63786.1"/>
    <property type="molecule type" value="Genomic_DNA"/>
</dbReference>
<keyword evidence="1" id="KW-1133">Transmembrane helix</keyword>
<feature type="transmembrane region" description="Helical" evidence="1">
    <location>
        <begin position="61"/>
        <end position="82"/>
    </location>
</feature>
<evidence type="ECO:0008006" key="4">
    <source>
        <dbReference type="Google" id="ProtNLM"/>
    </source>
</evidence>
<sequence>MIASVRMEIAKFFSTRMWWVLLASMAAYMVFLSGVMAYSFVTDTTGELGALTDIQIVKTVYTIAVSLGYVFPVLVGALAVTAEFRHKTIVPTLLFYPSRGRFAASKLVAAIPMGVIFGVCGILAGVAAGAGVLEILGHDSMLGSGEVWRSISLGVLALTIWTVVGVGLGLTLTNQAVVVVVVLAFTQFVEPILRIALPAAMPRAGGDIAAYLPGAAGEALTQGSVYNAISGGGLLPWWAGALVLTGYGVALAAIGRATTLRKDIA</sequence>
<organism evidence="2 3">
    <name type="scientific">Rarobacter faecitabidus</name>
    <dbReference type="NCBI Taxonomy" id="13243"/>
    <lineage>
        <taxon>Bacteria</taxon>
        <taxon>Bacillati</taxon>
        <taxon>Actinomycetota</taxon>
        <taxon>Actinomycetes</taxon>
        <taxon>Micrococcales</taxon>
        <taxon>Rarobacteraceae</taxon>
        <taxon>Rarobacter</taxon>
    </lineage>
</organism>
<reference evidence="2 3" key="1">
    <citation type="submission" date="2019-06" db="EMBL/GenBank/DDBJ databases">
        <title>Sequencing the genomes of 1000 actinobacteria strains.</title>
        <authorList>
            <person name="Klenk H.-P."/>
        </authorList>
    </citation>
    <scope>NUCLEOTIDE SEQUENCE [LARGE SCALE GENOMIC DNA]</scope>
    <source>
        <strain evidence="2 3">DSM 4813</strain>
    </source>
</reference>
<dbReference type="Proteomes" id="UP000315389">
    <property type="component" value="Unassembled WGS sequence"/>
</dbReference>
<keyword evidence="3" id="KW-1185">Reference proteome</keyword>
<accession>A0A542ZU45</accession>
<feature type="transmembrane region" description="Helical" evidence="1">
    <location>
        <begin position="103"/>
        <end position="127"/>
    </location>
</feature>
<name>A0A542ZU45_RARFA</name>
<feature type="transmembrane region" description="Helical" evidence="1">
    <location>
        <begin position="20"/>
        <end position="41"/>
    </location>
</feature>